<dbReference type="InterPro" id="IPR051552">
    <property type="entry name" value="HptR"/>
</dbReference>
<dbReference type="InterPro" id="IPR011006">
    <property type="entry name" value="CheY-like_superfamily"/>
</dbReference>
<proteinExistence type="predicted"/>
<dbReference type="Gene3D" id="3.40.50.2300">
    <property type="match status" value="1"/>
</dbReference>
<dbReference type="GO" id="GO:0003677">
    <property type="term" value="F:DNA binding"/>
    <property type="evidence" value="ECO:0007669"/>
    <property type="project" value="UniProtKB-KW"/>
</dbReference>
<dbReference type="Pfam" id="PF00072">
    <property type="entry name" value="Response_reg"/>
    <property type="match status" value="1"/>
</dbReference>
<dbReference type="PROSITE" id="PS50110">
    <property type="entry name" value="RESPONSE_REGULATORY"/>
    <property type="match status" value="1"/>
</dbReference>
<evidence type="ECO:0000256" key="2">
    <source>
        <dbReference type="ARBA" id="ARBA00022490"/>
    </source>
</evidence>
<dbReference type="PANTHER" id="PTHR42713">
    <property type="entry name" value="HISTIDINE KINASE-RELATED"/>
    <property type="match status" value="1"/>
</dbReference>
<evidence type="ECO:0000256" key="4">
    <source>
        <dbReference type="ARBA" id="ARBA00024867"/>
    </source>
</evidence>
<accession>A0A9D2N6U9</accession>
<evidence type="ECO:0000256" key="5">
    <source>
        <dbReference type="PROSITE-ProRule" id="PRU00169"/>
    </source>
</evidence>
<dbReference type="PANTHER" id="PTHR42713:SF3">
    <property type="entry name" value="TRANSCRIPTIONAL REGULATORY PROTEIN HPTR"/>
    <property type="match status" value="1"/>
</dbReference>
<dbReference type="GO" id="GO:0000160">
    <property type="term" value="P:phosphorelay signal transduction system"/>
    <property type="evidence" value="ECO:0007669"/>
    <property type="project" value="InterPro"/>
</dbReference>
<feature type="domain" description="Response regulatory" evidence="6">
    <location>
        <begin position="3"/>
        <end position="120"/>
    </location>
</feature>
<feature type="modified residue" description="4-aspartylphosphate" evidence="5">
    <location>
        <position position="55"/>
    </location>
</feature>
<keyword evidence="3" id="KW-0238">DNA-binding</keyword>
<comment type="function">
    <text evidence="4">May play the central regulatory role in sporulation. It may be an element of the effector pathway responsible for the activation of sporulation genes in response to nutritional stress. Spo0A may act in concert with spo0H (a sigma factor) to control the expression of some genes that are critical to the sporulation process.</text>
</comment>
<sequence>MYQALIIDDEKHVRQTISLLGRWAENDIGNPLEATDGESALKILQETNIDIVLVDIKMPVMDGMQFLKIATARFPKIKYIIISGFNDFEYAKQAIQYQILDYLLKPISETELNHCLEKAVSELQKEQALNNEMPLLDLFNCLCRTADVPALGAILAIRVGGNSLTVWNEERSRLFLSQLLSHAALKENYHCYIESPHLLILGVEVLNSPFINFSKSYVEAKIQENVRNILNMFQKSHDFFTVAGMGQFVEPNITALKASYEQAVLISSKLNLYSSETLISHEYTAKSLSHLDYLSPKKELIMRALGKWDEKNLCRILNQHFSAILEKDHVTLELLSYNAMELLIIFQEFSREYQIPQYQELLAPLADLKELKEINSIKEFNDFF</sequence>
<protein>
    <recommendedName>
        <fullName evidence="1">Stage 0 sporulation protein A homolog</fullName>
    </recommendedName>
</protein>
<evidence type="ECO:0000256" key="1">
    <source>
        <dbReference type="ARBA" id="ARBA00018672"/>
    </source>
</evidence>
<organism evidence="7 8">
    <name type="scientific">Candidatus Blautia merdigallinarum</name>
    <dbReference type="NCBI Taxonomy" id="2838495"/>
    <lineage>
        <taxon>Bacteria</taxon>
        <taxon>Bacillati</taxon>
        <taxon>Bacillota</taxon>
        <taxon>Clostridia</taxon>
        <taxon>Lachnospirales</taxon>
        <taxon>Lachnospiraceae</taxon>
        <taxon>Blautia</taxon>
    </lineage>
</organism>
<dbReference type="SUPFAM" id="SSF52172">
    <property type="entry name" value="CheY-like"/>
    <property type="match status" value="1"/>
</dbReference>
<evidence type="ECO:0000313" key="8">
    <source>
        <dbReference type="Proteomes" id="UP000823893"/>
    </source>
</evidence>
<dbReference type="AlphaFoldDB" id="A0A9D2N6U9"/>
<dbReference type="Proteomes" id="UP000823893">
    <property type="component" value="Unassembled WGS sequence"/>
</dbReference>
<dbReference type="SMART" id="SM00448">
    <property type="entry name" value="REC"/>
    <property type="match status" value="1"/>
</dbReference>
<reference evidence="7" key="2">
    <citation type="submission" date="2021-04" db="EMBL/GenBank/DDBJ databases">
        <authorList>
            <person name="Gilroy R."/>
        </authorList>
    </citation>
    <scope>NUCLEOTIDE SEQUENCE</scope>
    <source>
        <strain evidence="7">ChiSxjej6B18-287</strain>
    </source>
</reference>
<keyword evidence="2" id="KW-0963">Cytoplasm</keyword>
<keyword evidence="5" id="KW-0597">Phosphoprotein</keyword>
<reference evidence="7" key="1">
    <citation type="journal article" date="2021" name="PeerJ">
        <title>Extensive microbial diversity within the chicken gut microbiome revealed by metagenomics and culture.</title>
        <authorList>
            <person name="Gilroy R."/>
            <person name="Ravi A."/>
            <person name="Getino M."/>
            <person name="Pursley I."/>
            <person name="Horton D.L."/>
            <person name="Alikhan N.F."/>
            <person name="Baker D."/>
            <person name="Gharbi K."/>
            <person name="Hall N."/>
            <person name="Watson M."/>
            <person name="Adriaenssens E.M."/>
            <person name="Foster-Nyarko E."/>
            <person name="Jarju S."/>
            <person name="Secka A."/>
            <person name="Antonio M."/>
            <person name="Oren A."/>
            <person name="Chaudhuri R.R."/>
            <person name="La Ragione R."/>
            <person name="Hildebrand F."/>
            <person name="Pallen M.J."/>
        </authorList>
    </citation>
    <scope>NUCLEOTIDE SEQUENCE</scope>
    <source>
        <strain evidence="7">ChiSxjej6B18-287</strain>
    </source>
</reference>
<name>A0A9D2N6U9_9FIRM</name>
<evidence type="ECO:0000256" key="3">
    <source>
        <dbReference type="ARBA" id="ARBA00023125"/>
    </source>
</evidence>
<dbReference type="EMBL" id="DWWV01000200">
    <property type="protein sequence ID" value="HJC11976.1"/>
    <property type="molecule type" value="Genomic_DNA"/>
</dbReference>
<comment type="caution">
    <text evidence="7">The sequence shown here is derived from an EMBL/GenBank/DDBJ whole genome shotgun (WGS) entry which is preliminary data.</text>
</comment>
<dbReference type="CDD" id="cd17536">
    <property type="entry name" value="REC_YesN-like"/>
    <property type="match status" value="1"/>
</dbReference>
<dbReference type="InterPro" id="IPR001789">
    <property type="entry name" value="Sig_transdc_resp-reg_receiver"/>
</dbReference>
<evidence type="ECO:0000313" key="7">
    <source>
        <dbReference type="EMBL" id="HJC11976.1"/>
    </source>
</evidence>
<gene>
    <name evidence="7" type="ORF">H9935_14480</name>
</gene>
<evidence type="ECO:0000259" key="6">
    <source>
        <dbReference type="PROSITE" id="PS50110"/>
    </source>
</evidence>